<dbReference type="AlphaFoldDB" id="A0A4R1KDG9"/>
<reference evidence="2 3" key="1">
    <citation type="submission" date="2019-03" db="EMBL/GenBank/DDBJ databases">
        <title>Genomic Encyclopedia of Type Strains, Phase IV (KMG-IV): sequencing the most valuable type-strain genomes for metagenomic binning, comparative biology and taxonomic classification.</title>
        <authorList>
            <person name="Goeker M."/>
        </authorList>
    </citation>
    <scope>NUCLEOTIDE SEQUENCE [LARGE SCALE GENOMIC DNA]</scope>
    <source>
        <strain evidence="2 3">DSM 24984</strain>
    </source>
</reference>
<evidence type="ECO:0000313" key="2">
    <source>
        <dbReference type="EMBL" id="TCK62110.1"/>
    </source>
</evidence>
<feature type="domain" description="Flagellar protein FlgJ N-terminal" evidence="1">
    <location>
        <begin position="38"/>
        <end position="84"/>
    </location>
</feature>
<organism evidence="2 3">
    <name type="scientific">Seleniivibrio woodruffii</name>
    <dbReference type="NCBI Taxonomy" id="1078050"/>
    <lineage>
        <taxon>Bacteria</taxon>
        <taxon>Pseudomonadati</taxon>
        <taxon>Deferribacterota</taxon>
        <taxon>Deferribacteres</taxon>
        <taxon>Deferribacterales</taxon>
        <taxon>Geovibrionaceae</taxon>
        <taxon>Seleniivibrio</taxon>
    </lineage>
</organism>
<evidence type="ECO:0000313" key="3">
    <source>
        <dbReference type="Proteomes" id="UP000294614"/>
    </source>
</evidence>
<accession>A0A4R1KDG9</accession>
<gene>
    <name evidence="2" type="ORF">C8D98_0620</name>
</gene>
<dbReference type="OrthoDB" id="9796740at2"/>
<dbReference type="EMBL" id="SMGG01000003">
    <property type="protein sequence ID" value="TCK62110.1"/>
    <property type="molecule type" value="Genomic_DNA"/>
</dbReference>
<dbReference type="RefSeq" id="WP_132871916.1">
    <property type="nucleotide sequence ID" value="NZ_SMGG01000003.1"/>
</dbReference>
<name>A0A4R1KDG9_9BACT</name>
<protein>
    <submittedName>
        <fullName evidence="2">Rod binding protein</fullName>
    </submittedName>
</protein>
<keyword evidence="3" id="KW-1185">Reference proteome</keyword>
<evidence type="ECO:0000259" key="1">
    <source>
        <dbReference type="Pfam" id="PF10135"/>
    </source>
</evidence>
<proteinExistence type="predicted"/>
<sequence>MNTEVIDSSINYTKDKTQKLKKACEDFEALFVSKMFETMRKSEIEGGLVEKNQGEEVFTSMLDSEIAQLSVKGGGMGLGKMMFESLSKYLDNDKGNNFPAQEKTAPTGSDILKLRQELSGTDVASDIAVRQ</sequence>
<comment type="caution">
    <text evidence="2">The sequence shown here is derived from an EMBL/GenBank/DDBJ whole genome shotgun (WGS) entry which is preliminary data.</text>
</comment>
<dbReference type="InterPro" id="IPR019301">
    <property type="entry name" value="Flagellar_prot_FlgJ_N"/>
</dbReference>
<dbReference type="Pfam" id="PF10135">
    <property type="entry name" value="Rod-binding"/>
    <property type="match status" value="1"/>
</dbReference>
<dbReference type="Proteomes" id="UP000294614">
    <property type="component" value="Unassembled WGS sequence"/>
</dbReference>